<feature type="region of interest" description="Disordered" evidence="1">
    <location>
        <begin position="107"/>
        <end position="159"/>
    </location>
</feature>
<reference evidence="3 4" key="1">
    <citation type="submission" date="2019-02" db="EMBL/GenBank/DDBJ databases">
        <title>Deep-cultivation of Planctomycetes and their phenomic and genomic characterization uncovers novel biology.</title>
        <authorList>
            <person name="Wiegand S."/>
            <person name="Jogler M."/>
            <person name="Boedeker C."/>
            <person name="Pinto D."/>
            <person name="Vollmers J."/>
            <person name="Rivas-Marin E."/>
            <person name="Kohn T."/>
            <person name="Peeters S.H."/>
            <person name="Heuer A."/>
            <person name="Rast P."/>
            <person name="Oberbeckmann S."/>
            <person name="Bunk B."/>
            <person name="Jeske O."/>
            <person name="Meyerdierks A."/>
            <person name="Storesund J.E."/>
            <person name="Kallscheuer N."/>
            <person name="Luecker S."/>
            <person name="Lage O.M."/>
            <person name="Pohl T."/>
            <person name="Merkel B.J."/>
            <person name="Hornburger P."/>
            <person name="Mueller R.-W."/>
            <person name="Bruemmer F."/>
            <person name="Labrenz M."/>
            <person name="Spormann A.M."/>
            <person name="Op Den Camp H."/>
            <person name="Overmann J."/>
            <person name="Amann R."/>
            <person name="Jetten M.S.M."/>
            <person name="Mascher T."/>
            <person name="Medema M.H."/>
            <person name="Devos D.P."/>
            <person name="Kaster A.-K."/>
            <person name="Ovreas L."/>
            <person name="Rohde M."/>
            <person name="Galperin M.Y."/>
            <person name="Jogler C."/>
        </authorList>
    </citation>
    <scope>NUCLEOTIDE SEQUENCE [LARGE SCALE GENOMIC DNA]</scope>
    <source>
        <strain evidence="3 4">Poly41</strain>
    </source>
</reference>
<comment type="caution">
    <text evidence="3">The sequence shown here is derived from an EMBL/GenBank/DDBJ whole genome shotgun (WGS) entry which is preliminary data.</text>
</comment>
<dbReference type="AlphaFoldDB" id="A0A5C6DAE2"/>
<evidence type="ECO:0000256" key="2">
    <source>
        <dbReference type="SAM" id="Phobius"/>
    </source>
</evidence>
<evidence type="ECO:0000313" key="4">
    <source>
        <dbReference type="Proteomes" id="UP000319143"/>
    </source>
</evidence>
<feature type="compositionally biased region" description="Basic and acidic residues" evidence="1">
    <location>
        <begin position="1"/>
        <end position="13"/>
    </location>
</feature>
<keyword evidence="2" id="KW-0812">Transmembrane</keyword>
<dbReference type="Proteomes" id="UP000319143">
    <property type="component" value="Unassembled WGS sequence"/>
</dbReference>
<name>A0A5C6DAE2_9BACT</name>
<feature type="compositionally biased region" description="Polar residues" evidence="1">
    <location>
        <begin position="141"/>
        <end position="155"/>
    </location>
</feature>
<organism evidence="3 4">
    <name type="scientific">Novipirellula artificiosorum</name>
    <dbReference type="NCBI Taxonomy" id="2528016"/>
    <lineage>
        <taxon>Bacteria</taxon>
        <taxon>Pseudomonadati</taxon>
        <taxon>Planctomycetota</taxon>
        <taxon>Planctomycetia</taxon>
        <taxon>Pirellulales</taxon>
        <taxon>Pirellulaceae</taxon>
        <taxon>Novipirellula</taxon>
    </lineage>
</organism>
<keyword evidence="4" id="KW-1185">Reference proteome</keyword>
<evidence type="ECO:0000313" key="3">
    <source>
        <dbReference type="EMBL" id="TWU33688.1"/>
    </source>
</evidence>
<dbReference type="EMBL" id="SJPV01000009">
    <property type="protein sequence ID" value="TWU33688.1"/>
    <property type="molecule type" value="Genomic_DNA"/>
</dbReference>
<protein>
    <submittedName>
        <fullName evidence="3">Uncharacterized protein</fullName>
    </submittedName>
</protein>
<sequence>MTDSMVDRLHRSDSMPPSSSPPLVNPAQVQSRKPSKKRQPSPLGTVLQVALPPLILAIPALLIYRNPELIAKYIGREPQKVAVPLPPAVETHASPPALSRLNTQPAVTLAPPSVPATPTRPLWGGKNLDPPQPFVEKTEGIDSSTAAHPPQQNEANRPAQERFDVDSFIGAKPKSPSSESDSPGELVSLAISLQTSKWLVPVPNVNPNGKFYVDSIKNGPSTIQLFPTSGELSFDQVTRITLDEAIGMVLELQLEKSDDPESLFVSGEWSCEAVGGTREQFSLSRLESRQLYLNKQANQLSRNLNTLSIERNKLQAFLTGPGPKPLTAFKQAKNRLAVVESSMQVANIQWQQTAQKMTWFTTFEKNVERLHDEGALLIRCDTKPADPIASQ</sequence>
<proteinExistence type="predicted"/>
<evidence type="ECO:0000256" key="1">
    <source>
        <dbReference type="SAM" id="MobiDB-lite"/>
    </source>
</evidence>
<keyword evidence="2" id="KW-1133">Transmembrane helix</keyword>
<keyword evidence="2" id="KW-0472">Membrane</keyword>
<feature type="region of interest" description="Disordered" evidence="1">
    <location>
        <begin position="1"/>
        <end position="42"/>
    </location>
</feature>
<feature type="transmembrane region" description="Helical" evidence="2">
    <location>
        <begin position="42"/>
        <end position="64"/>
    </location>
</feature>
<gene>
    <name evidence="3" type="ORF">Poly41_46840</name>
</gene>
<accession>A0A5C6DAE2</accession>